<dbReference type="Proteomes" id="UP000700596">
    <property type="component" value="Unassembled WGS sequence"/>
</dbReference>
<organism evidence="1 2">
    <name type="scientific">Dendryphion nanum</name>
    <dbReference type="NCBI Taxonomy" id="256645"/>
    <lineage>
        <taxon>Eukaryota</taxon>
        <taxon>Fungi</taxon>
        <taxon>Dikarya</taxon>
        <taxon>Ascomycota</taxon>
        <taxon>Pezizomycotina</taxon>
        <taxon>Dothideomycetes</taxon>
        <taxon>Pleosporomycetidae</taxon>
        <taxon>Pleosporales</taxon>
        <taxon>Torulaceae</taxon>
        <taxon>Dendryphion</taxon>
    </lineage>
</organism>
<dbReference type="PANTHER" id="PTHR39600:SF1">
    <property type="entry name" value="PEPTIDASE INHIBITOR I78 FAMILY PROTEIN"/>
    <property type="match status" value="1"/>
</dbReference>
<reference evidence="1" key="1">
    <citation type="journal article" date="2021" name="Nat. Commun.">
        <title>Genetic determinants of endophytism in the Arabidopsis root mycobiome.</title>
        <authorList>
            <person name="Mesny F."/>
            <person name="Miyauchi S."/>
            <person name="Thiergart T."/>
            <person name="Pickel B."/>
            <person name="Atanasova L."/>
            <person name="Karlsson M."/>
            <person name="Huettel B."/>
            <person name="Barry K.W."/>
            <person name="Haridas S."/>
            <person name="Chen C."/>
            <person name="Bauer D."/>
            <person name="Andreopoulos W."/>
            <person name="Pangilinan J."/>
            <person name="LaButti K."/>
            <person name="Riley R."/>
            <person name="Lipzen A."/>
            <person name="Clum A."/>
            <person name="Drula E."/>
            <person name="Henrissat B."/>
            <person name="Kohler A."/>
            <person name="Grigoriev I.V."/>
            <person name="Martin F.M."/>
            <person name="Hacquard S."/>
        </authorList>
    </citation>
    <scope>NUCLEOTIDE SEQUENCE</scope>
    <source>
        <strain evidence="1">MPI-CAGE-CH-0243</strain>
    </source>
</reference>
<evidence type="ECO:0000313" key="2">
    <source>
        <dbReference type="Proteomes" id="UP000700596"/>
    </source>
</evidence>
<dbReference type="AlphaFoldDB" id="A0A9P9IB68"/>
<dbReference type="EMBL" id="JAGMWT010000017">
    <property type="protein sequence ID" value="KAH7114466.1"/>
    <property type="molecule type" value="Genomic_DNA"/>
</dbReference>
<dbReference type="Pfam" id="PF11720">
    <property type="entry name" value="Inhibitor_I78"/>
    <property type="match status" value="1"/>
</dbReference>
<dbReference type="InterPro" id="IPR021719">
    <property type="entry name" value="Prot_inh_I78"/>
</dbReference>
<protein>
    <submittedName>
        <fullName evidence="1">Uncharacterized protein</fullName>
    </submittedName>
</protein>
<evidence type="ECO:0000313" key="1">
    <source>
        <dbReference type="EMBL" id="KAH7114466.1"/>
    </source>
</evidence>
<sequence>MPLVVPGLQSKSGDDGQEDWLSKLAGKKIGEQHDEVTFAKKDLPSPHRVLKPDSMSTMDYKPERLNIHLDDEGTVKNVRYG</sequence>
<name>A0A9P9IB68_9PLEO</name>
<dbReference type="OrthoDB" id="10013825at2759"/>
<accession>A0A9P9IB68</accession>
<comment type="caution">
    <text evidence="1">The sequence shown here is derived from an EMBL/GenBank/DDBJ whole genome shotgun (WGS) entry which is preliminary data.</text>
</comment>
<dbReference type="Gene3D" id="3.30.10.10">
    <property type="entry name" value="Trypsin Inhibitor V, subunit A"/>
    <property type="match status" value="1"/>
</dbReference>
<gene>
    <name evidence="1" type="ORF">B0J11DRAFT_541072</name>
</gene>
<keyword evidence="2" id="KW-1185">Reference proteome</keyword>
<proteinExistence type="predicted"/>
<dbReference type="PANTHER" id="PTHR39600">
    <property type="entry name" value="PEPTIDASE INHIBITOR I78 FAMILY PROTEIN"/>
    <property type="match status" value="1"/>
</dbReference>